<dbReference type="InterPro" id="IPR036078">
    <property type="entry name" value="Spo11/TopoVI_A_sf"/>
</dbReference>
<evidence type="ECO:0000256" key="2">
    <source>
        <dbReference type="ARBA" id="ARBA00001946"/>
    </source>
</evidence>
<dbReference type="InterPro" id="IPR034136">
    <property type="entry name" value="TOPRIM_Topo6A/Spo11"/>
</dbReference>
<keyword evidence="5" id="KW-0479">Metal-binding</keyword>
<comment type="catalytic activity">
    <reaction evidence="1">
        <text>ATP-dependent breakage, passage and rejoining of double-stranded DNA.</text>
        <dbReference type="EC" id="5.6.2.2"/>
    </reaction>
</comment>
<dbReference type="SUPFAM" id="SSF56726">
    <property type="entry name" value="DNA topoisomerase IV, alpha subunit"/>
    <property type="match status" value="1"/>
</dbReference>
<keyword evidence="9 12" id="KW-0413">Isomerase</keyword>
<dbReference type="GO" id="GO:0000706">
    <property type="term" value="P:meiotic DNA double-strand break processing"/>
    <property type="evidence" value="ECO:0007669"/>
    <property type="project" value="TreeGrafter"/>
</dbReference>
<organism evidence="12 13">
    <name type="scientific">Trypanosoma brucei equiperdum</name>
    <dbReference type="NCBI Taxonomy" id="630700"/>
    <lineage>
        <taxon>Eukaryota</taxon>
        <taxon>Discoba</taxon>
        <taxon>Euglenozoa</taxon>
        <taxon>Kinetoplastea</taxon>
        <taxon>Metakinetoplastina</taxon>
        <taxon>Trypanosomatida</taxon>
        <taxon>Trypanosomatidae</taxon>
        <taxon>Trypanosoma</taxon>
    </lineage>
</organism>
<evidence type="ECO:0000256" key="5">
    <source>
        <dbReference type="ARBA" id="ARBA00022723"/>
    </source>
</evidence>
<reference evidence="12 13" key="1">
    <citation type="submission" date="2018-09" db="EMBL/GenBank/DDBJ databases">
        <title>whole genome sequence of T. equiperdum IVM-t1 strain.</title>
        <authorList>
            <person name="Suganuma K."/>
        </authorList>
    </citation>
    <scope>NUCLEOTIDE SEQUENCE [LARGE SCALE GENOMIC DNA]</scope>
    <source>
        <strain evidence="12 13">IVM-t1</strain>
    </source>
</reference>
<evidence type="ECO:0000256" key="7">
    <source>
        <dbReference type="ARBA" id="ARBA00023029"/>
    </source>
</evidence>
<dbReference type="GO" id="GO:0007131">
    <property type="term" value="P:reciprocal meiotic recombination"/>
    <property type="evidence" value="ECO:0007669"/>
    <property type="project" value="TreeGrafter"/>
</dbReference>
<dbReference type="Gene3D" id="3.40.1360.10">
    <property type="match status" value="1"/>
</dbReference>
<dbReference type="Pfam" id="PF04406">
    <property type="entry name" value="TP6A_N"/>
    <property type="match status" value="1"/>
</dbReference>
<dbReference type="PANTHER" id="PTHR10848">
    <property type="entry name" value="MEIOTIC RECOMBINATION PROTEIN SPO11"/>
    <property type="match status" value="1"/>
</dbReference>
<dbReference type="Pfam" id="PF21180">
    <property type="entry name" value="TOP6A-Spo11_Toprim"/>
    <property type="match status" value="1"/>
</dbReference>
<evidence type="ECO:0000313" key="12">
    <source>
        <dbReference type="EMBL" id="RHW69753.1"/>
    </source>
</evidence>
<dbReference type="GO" id="GO:0046872">
    <property type="term" value="F:metal ion binding"/>
    <property type="evidence" value="ECO:0007669"/>
    <property type="project" value="UniProtKB-KW"/>
</dbReference>
<dbReference type="EC" id="5.6.2.2" evidence="4"/>
<dbReference type="InterPro" id="IPR002815">
    <property type="entry name" value="Spo11/TopoVI_A"/>
</dbReference>
<feature type="domain" description="Spo11/DNA topoisomerase VI subunit A N-terminal" evidence="10">
    <location>
        <begin position="80"/>
        <end position="132"/>
    </location>
</feature>
<keyword evidence="8" id="KW-0238">DNA-binding</keyword>
<evidence type="ECO:0000256" key="9">
    <source>
        <dbReference type="ARBA" id="ARBA00023235"/>
    </source>
</evidence>
<dbReference type="GO" id="GO:0042138">
    <property type="term" value="P:meiotic DNA double-strand break formation"/>
    <property type="evidence" value="ECO:0007669"/>
    <property type="project" value="TreeGrafter"/>
</dbReference>
<comment type="caution">
    <text evidence="12">The sequence shown here is derived from an EMBL/GenBank/DDBJ whole genome shotgun (WGS) entry which is preliminary data.</text>
</comment>
<evidence type="ECO:0000259" key="10">
    <source>
        <dbReference type="Pfam" id="PF04406"/>
    </source>
</evidence>
<name>A0A3L6KZF8_9TRYP</name>
<evidence type="ECO:0000256" key="4">
    <source>
        <dbReference type="ARBA" id="ARBA00012895"/>
    </source>
</evidence>
<protein>
    <recommendedName>
        <fullName evidence="4">DNA topoisomerase (ATP-hydrolyzing)</fullName>
        <ecNumber evidence="4">5.6.2.2</ecNumber>
    </recommendedName>
</protein>
<comment type="cofactor">
    <cofactor evidence="2">
        <name>Mg(2+)</name>
        <dbReference type="ChEBI" id="CHEBI:18420"/>
    </cofactor>
</comment>
<dbReference type="Proteomes" id="UP000266743">
    <property type="component" value="Chromosome 10"/>
</dbReference>
<gene>
    <name evidence="12" type="ORF">DPX39_100078600</name>
</gene>
<dbReference type="GO" id="GO:0005524">
    <property type="term" value="F:ATP binding"/>
    <property type="evidence" value="ECO:0007669"/>
    <property type="project" value="InterPro"/>
</dbReference>
<dbReference type="CDD" id="cd00223">
    <property type="entry name" value="TOPRIM_TopoIIB_SPO"/>
    <property type="match status" value="1"/>
</dbReference>
<evidence type="ECO:0000256" key="3">
    <source>
        <dbReference type="ARBA" id="ARBA00006559"/>
    </source>
</evidence>
<accession>A0A3L6KZF8</accession>
<keyword evidence="7" id="KW-0799">Topoisomerase</keyword>
<sequence length="453" mass="49519">MLSDKEVMNAAEAITRAYLTSLFSPPPTGARARTSQKHSFHFLSLTVQRQQVPLLPHGTAVGDEMQTLRGRCSELLRYDAQALHVLCCVVNMVQEGLLCTERDVYYRNTELFPNGQRDTHCSIERLCRWMSCVCPLPPGSSAGERRRYTREDLRIGASGKSILLGNLAFDIPTVSATSTSLVSGGAQELPTCVPSAKVPFVEVNAKHHISGVLVSTTLGLHAHNFRAAGAGRGNGVTAALVVVEKESTLHTLADVKSALGSESISNRCAYLCSKGYPCRASRLFLRSLHRELPELPILVLVDGDPHGLRIALTFMGLFGEDISRGRRCQPAERVPELSTSVAAALLPIRWVGVRPSCLSHDNKGRAPLTEHDKRVLKQVIQRAKAALEGLPGTGSSFPLGQYCVGGGSAEDIIRVTLDEMLREAEWMQMMETKCCLQAYVEGPLRLIIDFLHR</sequence>
<proteinExistence type="inferred from homology"/>
<dbReference type="EMBL" id="QSBY01000010">
    <property type="protein sequence ID" value="RHW69753.1"/>
    <property type="molecule type" value="Genomic_DNA"/>
</dbReference>
<evidence type="ECO:0000313" key="13">
    <source>
        <dbReference type="Proteomes" id="UP000266743"/>
    </source>
</evidence>
<dbReference type="GO" id="GO:0003918">
    <property type="term" value="F:DNA topoisomerase type II (double strand cut, ATP-hydrolyzing) activity"/>
    <property type="evidence" value="ECO:0007669"/>
    <property type="project" value="UniProtKB-EC"/>
</dbReference>
<evidence type="ECO:0000256" key="1">
    <source>
        <dbReference type="ARBA" id="ARBA00000185"/>
    </source>
</evidence>
<dbReference type="GO" id="GO:0003677">
    <property type="term" value="F:DNA binding"/>
    <property type="evidence" value="ECO:0007669"/>
    <property type="project" value="UniProtKB-KW"/>
</dbReference>
<dbReference type="InterPro" id="IPR013049">
    <property type="entry name" value="Spo11/TopoVI_A_N"/>
</dbReference>
<keyword evidence="6" id="KW-0460">Magnesium</keyword>
<dbReference type="PANTHER" id="PTHR10848:SF0">
    <property type="entry name" value="MEIOTIC RECOMBINATION PROTEIN SPO11"/>
    <property type="match status" value="1"/>
</dbReference>
<evidence type="ECO:0000259" key="11">
    <source>
        <dbReference type="Pfam" id="PF21180"/>
    </source>
</evidence>
<comment type="similarity">
    <text evidence="3">Belongs to the TOP6A family.</text>
</comment>
<evidence type="ECO:0000256" key="6">
    <source>
        <dbReference type="ARBA" id="ARBA00022842"/>
    </source>
</evidence>
<dbReference type="AlphaFoldDB" id="A0A3L6KZF8"/>
<evidence type="ECO:0000256" key="8">
    <source>
        <dbReference type="ARBA" id="ARBA00023125"/>
    </source>
</evidence>
<dbReference type="GO" id="GO:0000228">
    <property type="term" value="C:nuclear chromosome"/>
    <property type="evidence" value="ECO:0007669"/>
    <property type="project" value="TreeGrafter"/>
</dbReference>
<feature type="domain" description="Topoisomerase 6 subunit A/Spo11 TOPRIM" evidence="11">
    <location>
        <begin position="241"/>
        <end position="384"/>
    </location>
</feature>